<dbReference type="STRING" id="556484.B7G0Q8"/>
<dbReference type="OrthoDB" id="40688at2759"/>
<dbReference type="Gene3D" id="3.90.70.10">
    <property type="entry name" value="Cysteine proteinases"/>
    <property type="match status" value="1"/>
</dbReference>
<dbReference type="GO" id="GO:0005829">
    <property type="term" value="C:cytosol"/>
    <property type="evidence" value="ECO:0007669"/>
    <property type="project" value="TreeGrafter"/>
</dbReference>
<comment type="catalytic activity">
    <reaction evidence="1">
        <text>Thiol-dependent hydrolysis of ester, thioester, amide, peptide and isopeptide bonds formed by the C-terminal Gly of ubiquitin (a 76-residue protein attached to proteins as an intracellular targeting signal).</text>
        <dbReference type="EC" id="3.4.19.12"/>
    </reaction>
</comment>
<evidence type="ECO:0000313" key="10">
    <source>
        <dbReference type="EMBL" id="EEC48125.1"/>
    </source>
</evidence>
<dbReference type="GO" id="GO:0004843">
    <property type="term" value="F:cysteine-type deubiquitinase activity"/>
    <property type="evidence" value="ECO:0007669"/>
    <property type="project" value="UniProtKB-EC"/>
</dbReference>
<keyword evidence="6" id="KW-0378">Hydrolase</keyword>
<dbReference type="Pfam" id="PF00443">
    <property type="entry name" value="UCH"/>
    <property type="match status" value="1"/>
</dbReference>
<dbReference type="PaxDb" id="2850-Phatr46292"/>
<keyword evidence="7" id="KW-0788">Thiol protease</keyword>
<evidence type="ECO:0000256" key="6">
    <source>
        <dbReference type="ARBA" id="ARBA00022801"/>
    </source>
</evidence>
<dbReference type="KEGG" id="pti:PHATRDRAFT_46292"/>
<protein>
    <recommendedName>
        <fullName evidence="3">ubiquitinyl hydrolase 1</fullName>
        <ecNumber evidence="3">3.4.19.12</ecNumber>
    </recommendedName>
</protein>
<proteinExistence type="inferred from homology"/>
<accession>B7G0Q8</accession>
<evidence type="ECO:0000256" key="3">
    <source>
        <dbReference type="ARBA" id="ARBA00012759"/>
    </source>
</evidence>
<dbReference type="EC" id="3.4.19.12" evidence="3"/>
<dbReference type="AlphaFoldDB" id="B7G0Q8"/>
<dbReference type="InterPro" id="IPR050164">
    <property type="entry name" value="Peptidase_C19"/>
</dbReference>
<gene>
    <name evidence="10" type="ORF">PHATRDRAFT_46292</name>
</gene>
<dbReference type="InterPro" id="IPR038765">
    <property type="entry name" value="Papain-like_cys_pep_sf"/>
</dbReference>
<feature type="region of interest" description="Disordered" evidence="8">
    <location>
        <begin position="71"/>
        <end position="103"/>
    </location>
</feature>
<evidence type="ECO:0000256" key="7">
    <source>
        <dbReference type="ARBA" id="ARBA00022807"/>
    </source>
</evidence>
<name>B7G0Q8_PHATC</name>
<dbReference type="GO" id="GO:0005634">
    <property type="term" value="C:nucleus"/>
    <property type="evidence" value="ECO:0007669"/>
    <property type="project" value="UniProtKB-SubCell"/>
</dbReference>
<organism evidence="10 11">
    <name type="scientific">Phaeodactylum tricornutum (strain CCAP 1055/1)</name>
    <dbReference type="NCBI Taxonomy" id="556484"/>
    <lineage>
        <taxon>Eukaryota</taxon>
        <taxon>Sar</taxon>
        <taxon>Stramenopiles</taxon>
        <taxon>Ochrophyta</taxon>
        <taxon>Bacillariophyta</taxon>
        <taxon>Bacillariophyceae</taxon>
        <taxon>Bacillariophycidae</taxon>
        <taxon>Naviculales</taxon>
        <taxon>Phaeodactylaceae</taxon>
        <taxon>Phaeodactylum</taxon>
    </lineage>
</organism>
<feature type="domain" description="USP" evidence="9">
    <location>
        <begin position="409"/>
        <end position="716"/>
    </location>
</feature>
<dbReference type="InParanoid" id="B7G0Q8"/>
<dbReference type="Proteomes" id="UP000000759">
    <property type="component" value="Chromosome 9"/>
</dbReference>
<dbReference type="RefSeq" id="XP_002180717.1">
    <property type="nucleotide sequence ID" value="XM_002180681.1"/>
</dbReference>
<dbReference type="GeneID" id="7201223"/>
<evidence type="ECO:0000313" key="11">
    <source>
        <dbReference type="Proteomes" id="UP000000759"/>
    </source>
</evidence>
<evidence type="ECO:0000256" key="5">
    <source>
        <dbReference type="ARBA" id="ARBA00022786"/>
    </source>
</evidence>
<evidence type="ECO:0000256" key="4">
    <source>
        <dbReference type="ARBA" id="ARBA00022670"/>
    </source>
</evidence>
<dbReference type="SUPFAM" id="SSF54001">
    <property type="entry name" value="Cysteine proteinases"/>
    <property type="match status" value="1"/>
</dbReference>
<dbReference type="PROSITE" id="PS50235">
    <property type="entry name" value="USP_3"/>
    <property type="match status" value="1"/>
</dbReference>
<dbReference type="GO" id="GO:0006508">
    <property type="term" value="P:proteolysis"/>
    <property type="evidence" value="ECO:0007669"/>
    <property type="project" value="UniProtKB-KW"/>
</dbReference>
<dbReference type="GO" id="GO:0016579">
    <property type="term" value="P:protein deubiquitination"/>
    <property type="evidence" value="ECO:0007669"/>
    <property type="project" value="InterPro"/>
</dbReference>
<dbReference type="EMBL" id="CM000612">
    <property type="protein sequence ID" value="EEC48125.1"/>
    <property type="molecule type" value="Genomic_DNA"/>
</dbReference>
<evidence type="ECO:0000256" key="8">
    <source>
        <dbReference type="SAM" id="MobiDB-lite"/>
    </source>
</evidence>
<dbReference type="PANTHER" id="PTHR24006">
    <property type="entry name" value="UBIQUITIN CARBOXYL-TERMINAL HYDROLASE"/>
    <property type="match status" value="1"/>
</dbReference>
<evidence type="ECO:0000259" key="9">
    <source>
        <dbReference type="PROSITE" id="PS50235"/>
    </source>
</evidence>
<feature type="compositionally biased region" description="Low complexity" evidence="8">
    <location>
        <begin position="72"/>
        <end position="94"/>
    </location>
</feature>
<comment type="similarity">
    <text evidence="2">Belongs to the peptidase C19 family.</text>
</comment>
<dbReference type="PANTHER" id="PTHR24006:SF722">
    <property type="entry name" value="UBIQUITIN CARBOXYL-TERMINAL HYDROLASE 48"/>
    <property type="match status" value="1"/>
</dbReference>
<sequence>MTDKSTANYPIVVVDVDDDTTDGENDEVSTIVRTRIDTASPTTSPIRPHTPLEEAVHGGLRLTRTRRTYHETAAPPSSPVTASSPPSTPLSFTAQAPKKRKAPVVHEPYSAAANMRAAMELAKYELLVDPYRGMTKLRDAHHDEERDETDTNGHVATSPSLATVEITPRPSPWQTSCAVAIPESGDCRSPTDDGDDIANWEAADIVKRACNCSCPSLTSWTSALAVARDKKRKKSKHQRKANSTVNTHVLDGDTVRIGQRPDGHAVRCPCDYNPFCLVSLGGVVNEILVDRYKELETKNDRAGNGEVEEVVDDSSVTNDAEGPVQPNRIISDATQEDMNAVRRSISVRVEPIRSYLEHTLQDLTPALTLEDCISRIRKRHAALIFVNPLLKEKADSPKDNDALVMSIPPGMQNLGATCYLNTQLQCLAQNLVFLEGVLSWRPPTSTVDGNANPDPIPQMIETFQSLLASMRIGPHYVLNTKDFSNALRLDHYEQQDPNEFSRLLLDCIQQSFQSATQQRDLATLLPHLFHGKTTYTTTCQVCHKMSTTTENFMDVTLPIVKPLREKSMPGQQSLADAFGKSKAKKNLQSYDTDVQYCWDRYVYDRNRGTKKKVTDKVLLPTELEIEQATTSAPSTSPQVETEPTKHRGHYVAEAMDWQTGQWFEFNDAHVTLLEAPSCSWDPLFDSDRSDDRKKDTKETKAKKGSEDAYNMYYVEESFLAQSVLDSIREIDPQTGASKSESEDGASALKTAALTRSEYFADLRRTYGTFGNL</sequence>
<keyword evidence="4" id="KW-0645">Protease</keyword>
<evidence type="ECO:0000256" key="2">
    <source>
        <dbReference type="ARBA" id="ARBA00009085"/>
    </source>
</evidence>
<dbReference type="eggNOG" id="KOG1863">
    <property type="taxonomic scope" value="Eukaryota"/>
</dbReference>
<dbReference type="InterPro" id="IPR028889">
    <property type="entry name" value="USP"/>
</dbReference>
<dbReference type="InterPro" id="IPR001394">
    <property type="entry name" value="Peptidase_C19_UCH"/>
</dbReference>
<keyword evidence="5" id="KW-0833">Ubl conjugation pathway</keyword>
<reference evidence="10 11" key="1">
    <citation type="journal article" date="2008" name="Nature">
        <title>The Phaeodactylum genome reveals the evolutionary history of diatom genomes.</title>
        <authorList>
            <person name="Bowler C."/>
            <person name="Allen A.E."/>
            <person name="Badger J.H."/>
            <person name="Grimwood J."/>
            <person name="Jabbari K."/>
            <person name="Kuo A."/>
            <person name="Maheswari U."/>
            <person name="Martens C."/>
            <person name="Maumus F."/>
            <person name="Otillar R.P."/>
            <person name="Rayko E."/>
            <person name="Salamov A."/>
            <person name="Vandepoele K."/>
            <person name="Beszteri B."/>
            <person name="Gruber A."/>
            <person name="Heijde M."/>
            <person name="Katinka M."/>
            <person name="Mock T."/>
            <person name="Valentin K."/>
            <person name="Verret F."/>
            <person name="Berges J.A."/>
            <person name="Brownlee C."/>
            <person name="Cadoret J.P."/>
            <person name="Chiovitti A."/>
            <person name="Choi C.J."/>
            <person name="Coesel S."/>
            <person name="De Martino A."/>
            <person name="Detter J.C."/>
            <person name="Durkin C."/>
            <person name="Falciatore A."/>
            <person name="Fournet J."/>
            <person name="Haruta M."/>
            <person name="Huysman M.J."/>
            <person name="Jenkins B.D."/>
            <person name="Jiroutova K."/>
            <person name="Jorgensen R.E."/>
            <person name="Joubert Y."/>
            <person name="Kaplan A."/>
            <person name="Kroger N."/>
            <person name="Kroth P.G."/>
            <person name="La Roche J."/>
            <person name="Lindquist E."/>
            <person name="Lommer M."/>
            <person name="Martin-Jezequel V."/>
            <person name="Lopez P.J."/>
            <person name="Lucas S."/>
            <person name="Mangogna M."/>
            <person name="McGinnis K."/>
            <person name="Medlin L.K."/>
            <person name="Montsant A."/>
            <person name="Oudot-Le Secq M.P."/>
            <person name="Napoli C."/>
            <person name="Obornik M."/>
            <person name="Parker M.S."/>
            <person name="Petit J.L."/>
            <person name="Porcel B.M."/>
            <person name="Poulsen N."/>
            <person name="Robison M."/>
            <person name="Rychlewski L."/>
            <person name="Rynearson T.A."/>
            <person name="Schmutz J."/>
            <person name="Shapiro H."/>
            <person name="Siaut M."/>
            <person name="Stanley M."/>
            <person name="Sussman M.R."/>
            <person name="Taylor A.R."/>
            <person name="Vardi A."/>
            <person name="von Dassow P."/>
            <person name="Vyverman W."/>
            <person name="Willis A."/>
            <person name="Wyrwicz L.S."/>
            <person name="Rokhsar D.S."/>
            <person name="Weissenbach J."/>
            <person name="Armbrust E.V."/>
            <person name="Green B.R."/>
            <person name="Van de Peer Y."/>
            <person name="Grigoriev I.V."/>
        </authorList>
    </citation>
    <scope>NUCLEOTIDE SEQUENCE [LARGE SCALE GENOMIC DNA]</scope>
    <source>
        <strain evidence="10 11">CCAP 1055/1</strain>
    </source>
</reference>
<keyword evidence="11" id="KW-1185">Reference proteome</keyword>
<evidence type="ECO:0000256" key="1">
    <source>
        <dbReference type="ARBA" id="ARBA00000707"/>
    </source>
</evidence>
<reference evidence="11" key="2">
    <citation type="submission" date="2008-08" db="EMBL/GenBank/DDBJ databases">
        <authorList>
            <consortium name="Diatom Consortium"/>
            <person name="Grigoriev I."/>
            <person name="Grimwood J."/>
            <person name="Kuo A."/>
            <person name="Otillar R.P."/>
            <person name="Salamov A."/>
            <person name="Detter J.C."/>
            <person name="Lindquist E."/>
            <person name="Shapiro H."/>
            <person name="Lucas S."/>
            <person name="Glavina del Rio T."/>
            <person name="Pitluck S."/>
            <person name="Rokhsar D."/>
            <person name="Bowler C."/>
        </authorList>
    </citation>
    <scope>GENOME REANNOTATION</scope>
    <source>
        <strain evidence="11">CCAP 1055/1</strain>
    </source>
</reference>